<dbReference type="PANTHER" id="PTHR38790:SF4">
    <property type="entry name" value="2EXR DOMAIN-CONTAINING PROTEIN"/>
    <property type="match status" value="1"/>
</dbReference>
<accession>A0A139HKM1</accession>
<proteinExistence type="predicted"/>
<organism evidence="1 2">
    <name type="scientific">Pseudocercospora eumusae</name>
    <dbReference type="NCBI Taxonomy" id="321146"/>
    <lineage>
        <taxon>Eukaryota</taxon>
        <taxon>Fungi</taxon>
        <taxon>Dikarya</taxon>
        <taxon>Ascomycota</taxon>
        <taxon>Pezizomycotina</taxon>
        <taxon>Dothideomycetes</taxon>
        <taxon>Dothideomycetidae</taxon>
        <taxon>Mycosphaerellales</taxon>
        <taxon>Mycosphaerellaceae</taxon>
        <taxon>Pseudocercospora</taxon>
    </lineage>
</organism>
<protein>
    <submittedName>
        <fullName evidence="1">Uncharacterized protein</fullName>
    </submittedName>
</protein>
<dbReference type="OrthoDB" id="3650934at2759"/>
<evidence type="ECO:0000313" key="2">
    <source>
        <dbReference type="Proteomes" id="UP000070133"/>
    </source>
</evidence>
<keyword evidence="2" id="KW-1185">Reference proteome</keyword>
<dbReference type="PANTHER" id="PTHR38790">
    <property type="entry name" value="2EXR DOMAIN-CONTAINING PROTEIN-RELATED"/>
    <property type="match status" value="1"/>
</dbReference>
<reference evidence="1 2" key="1">
    <citation type="submission" date="2015-07" db="EMBL/GenBank/DDBJ databases">
        <title>Comparative genomics of the Sigatoka disease complex on banana suggests a link between parallel evolutionary changes in Pseudocercospora fijiensis and Pseudocercospora eumusae and increased virulence on the banana host.</title>
        <authorList>
            <person name="Chang T.-C."/>
            <person name="Salvucci A."/>
            <person name="Crous P.W."/>
            <person name="Stergiopoulos I."/>
        </authorList>
    </citation>
    <scope>NUCLEOTIDE SEQUENCE [LARGE SCALE GENOMIC DNA]</scope>
    <source>
        <strain evidence="1 2">CBS 114824</strain>
    </source>
</reference>
<dbReference type="Proteomes" id="UP000070133">
    <property type="component" value="Unassembled WGS sequence"/>
</dbReference>
<name>A0A139HKM1_9PEZI</name>
<dbReference type="AlphaFoldDB" id="A0A139HKM1"/>
<evidence type="ECO:0000313" key="1">
    <source>
        <dbReference type="EMBL" id="KXT02956.1"/>
    </source>
</evidence>
<gene>
    <name evidence="1" type="ORF">AC578_10614</name>
</gene>
<sequence>MFVKYLMPLVVMPPLYLSNLDEWKRNREPYAVVRRPDRGTATRIRVEEARVQEASALFALPAEVRLLILEHLVGFGVVHLRERDCEKHDNWTTIRRYKEFNQHRFVDCPTKLTYSTCQKPDDWQVRYAISQQAADIPKTCFDQNGRLVDFASDEVPRDYARSHNQCVSQALQDFQARDYGQGCSSFHPESLRSSGCTACQAQYVYWTATHGPAPEGLKSFHADSGIDLRFLLTCRQAYKEAWHLPFLQYAFDFPDRHDSIEGFAQKLLYPHQRALINKIHVNNGSRWERERYDRKDKPIPIHLLPGLRTLQLTFLDDWALFPDYENLMETDQLESVEVIKGRDRRKTSNRKNREHAKIIEHILLHR</sequence>
<comment type="caution">
    <text evidence="1">The sequence shown here is derived from an EMBL/GenBank/DDBJ whole genome shotgun (WGS) entry which is preliminary data.</text>
</comment>
<dbReference type="EMBL" id="LFZN01000035">
    <property type="protein sequence ID" value="KXT02956.1"/>
    <property type="molecule type" value="Genomic_DNA"/>
</dbReference>